<feature type="transmembrane region" description="Helical" evidence="1">
    <location>
        <begin position="12"/>
        <end position="32"/>
    </location>
</feature>
<dbReference type="InterPro" id="IPR036927">
    <property type="entry name" value="Cyt_c_oxase-like_su1_sf"/>
</dbReference>
<reference evidence="2 3" key="1">
    <citation type="submission" date="2018-08" db="EMBL/GenBank/DDBJ databases">
        <title>Genomic Encyclopedia of Archaeal and Bacterial Type Strains, Phase II (KMG-II): from individual species to whole genera.</title>
        <authorList>
            <person name="Goeker M."/>
        </authorList>
    </citation>
    <scope>NUCLEOTIDE SEQUENCE [LARGE SCALE GENOMIC DNA]</scope>
    <source>
        <strain evidence="2 3">DSM 582</strain>
    </source>
</reference>
<proteinExistence type="predicted"/>
<sequence>MAMAPYDLLRTFGGALFLLGALICVANILTTFRQRRAREEVQDRPIHATMAAEERDAEAALQPGKLSMGLVAGIIVAASTGGIVEIAPLFTIQRTVEIPADLRR</sequence>
<keyword evidence="1" id="KW-0472">Membrane</keyword>
<evidence type="ECO:0000313" key="2">
    <source>
        <dbReference type="EMBL" id="REG27596.1"/>
    </source>
</evidence>
<accession>A0AAQ0HDS0</accession>
<keyword evidence="3" id="KW-1185">Reference proteome</keyword>
<organism evidence="2 3">
    <name type="scientific">Paracoccus versutus</name>
    <name type="common">Thiobacillus versutus</name>
    <dbReference type="NCBI Taxonomy" id="34007"/>
    <lineage>
        <taxon>Bacteria</taxon>
        <taxon>Pseudomonadati</taxon>
        <taxon>Pseudomonadota</taxon>
        <taxon>Alphaproteobacteria</taxon>
        <taxon>Rhodobacterales</taxon>
        <taxon>Paracoccaceae</taxon>
        <taxon>Paracoccus</taxon>
    </lineage>
</organism>
<comment type="caution">
    <text evidence="2">The sequence shown here is derived from an EMBL/GenBank/DDBJ whole genome shotgun (WGS) entry which is preliminary data.</text>
</comment>
<dbReference type="AlphaFoldDB" id="A0AAQ0HDS0"/>
<keyword evidence="1" id="KW-1133">Transmembrane helix</keyword>
<protein>
    <submittedName>
        <fullName evidence="2">Cytochrome c oxidase cbb3-type subunit I/II</fullName>
    </submittedName>
</protein>
<evidence type="ECO:0000256" key="1">
    <source>
        <dbReference type="SAM" id="Phobius"/>
    </source>
</evidence>
<name>A0AAQ0HDS0_PARVE</name>
<dbReference type="SUPFAM" id="SSF81442">
    <property type="entry name" value="Cytochrome c oxidase subunit I-like"/>
    <property type="match status" value="1"/>
</dbReference>
<dbReference type="Gene3D" id="1.20.210.10">
    <property type="entry name" value="Cytochrome c oxidase-like, subunit I domain"/>
    <property type="match status" value="1"/>
</dbReference>
<keyword evidence="1" id="KW-0812">Transmembrane</keyword>
<dbReference type="EMBL" id="QUMX01000069">
    <property type="protein sequence ID" value="REG27596.1"/>
    <property type="molecule type" value="Genomic_DNA"/>
</dbReference>
<gene>
    <name evidence="2" type="ORF">ATH84_106916</name>
</gene>
<dbReference type="Proteomes" id="UP000256794">
    <property type="component" value="Unassembled WGS sequence"/>
</dbReference>
<evidence type="ECO:0000313" key="3">
    <source>
        <dbReference type="Proteomes" id="UP000256794"/>
    </source>
</evidence>